<evidence type="ECO:0000313" key="2">
    <source>
        <dbReference type="Proteomes" id="UP000515123"/>
    </source>
</evidence>
<evidence type="ECO:0000313" key="3">
    <source>
        <dbReference type="RefSeq" id="XP_020114826.1"/>
    </source>
</evidence>
<gene>
    <name evidence="3" type="primary">LOC109728732</name>
</gene>
<accession>A0A6P5H1J7</accession>
<dbReference type="GO" id="GO:0003714">
    <property type="term" value="F:transcription corepressor activity"/>
    <property type="evidence" value="ECO:0007669"/>
    <property type="project" value="InterPro"/>
</dbReference>
<protein>
    <submittedName>
        <fullName evidence="3">Protein SCAI isoform X1</fullName>
    </submittedName>
</protein>
<dbReference type="GO" id="GO:0006351">
    <property type="term" value="P:DNA-templated transcription"/>
    <property type="evidence" value="ECO:0007669"/>
    <property type="project" value="InterPro"/>
</dbReference>
<dbReference type="OrthoDB" id="525027at2759"/>
<organism evidence="2 3">
    <name type="scientific">Ananas comosus</name>
    <name type="common">Pineapple</name>
    <name type="synonym">Ananas ananas</name>
    <dbReference type="NCBI Taxonomy" id="4615"/>
    <lineage>
        <taxon>Eukaryota</taxon>
        <taxon>Viridiplantae</taxon>
        <taxon>Streptophyta</taxon>
        <taxon>Embryophyta</taxon>
        <taxon>Tracheophyta</taxon>
        <taxon>Spermatophyta</taxon>
        <taxon>Magnoliopsida</taxon>
        <taxon>Liliopsida</taxon>
        <taxon>Poales</taxon>
        <taxon>Bromeliaceae</taxon>
        <taxon>Bromelioideae</taxon>
        <taxon>Ananas</taxon>
    </lineage>
</organism>
<dbReference type="Pfam" id="PF12070">
    <property type="entry name" value="SCAI"/>
    <property type="match status" value="1"/>
</dbReference>
<sequence>MAQSNNSAIPITEQFWSLVDKADRRFSRVRDRPSHDRNRDDGDFHKAFKLYTRLWKMQQEHRAALTDAGMRRWEVGEIASRIAQLYYGQYRRTSDSSYLAEAFVFYEAVLDREYLRDAPSAPSAAAAAAEVALAHKQLRLLVRFLNVSLILGRREMVLRLASLLRIVLEEHRRGFQETEYKEWKHVVQEVVRFLKADTPFMNMRPLRYSFAFDPPPDTLPSVVPGGTKRSLALRDAVLCSYYHNEVKIGELTLDTFRMLQCLEWDPCGMFSLKSGADGTHSGMGLNSHNLLQDIRDPSLPLNPRKLILYRPSITHFLMVLATMCEELPHDGILLIYLSAADTAEKITGSFRKLDISSPSNSPVNSPPESSSPITGSQKINNELHLWLGSHGSEGSKYIYPCDLVPFTRRPLFLVIDSKCSHAFKAINGSEKGETAAMLLSPISRPPTAAAGDDSSRSQNGSQFTMFLTAPLQAFCFLIGISGTNIDKVFEKYVAAEKLLSLSLKEWETTLVASDALHPVWIQALGDPFLRRFILRFIFCRASLALFKLTNGEEEFLPGCTPQLPESLDPDAALSQSCILRLANFFNAADQFAFTEGIARSSESDADLITEASDVR</sequence>
<dbReference type="Proteomes" id="UP000515123">
    <property type="component" value="Linkage group 24"/>
</dbReference>
<dbReference type="AlphaFoldDB" id="A0A6P5H1J7"/>
<reference evidence="3" key="2">
    <citation type="submission" date="2025-08" db="UniProtKB">
        <authorList>
            <consortium name="RefSeq"/>
        </authorList>
    </citation>
    <scope>IDENTIFICATION</scope>
    <source>
        <tissue evidence="3">Leaf</tissue>
    </source>
</reference>
<evidence type="ECO:0000256" key="1">
    <source>
        <dbReference type="SAM" id="MobiDB-lite"/>
    </source>
</evidence>
<reference evidence="2" key="1">
    <citation type="journal article" date="2015" name="Nat. Genet.">
        <title>The pineapple genome and the evolution of CAM photosynthesis.</title>
        <authorList>
            <person name="Ming R."/>
            <person name="VanBuren R."/>
            <person name="Wai C.M."/>
            <person name="Tang H."/>
            <person name="Schatz M.C."/>
            <person name="Bowers J.E."/>
            <person name="Lyons E."/>
            <person name="Wang M.L."/>
            <person name="Chen J."/>
            <person name="Biggers E."/>
            <person name="Zhang J."/>
            <person name="Huang L."/>
            <person name="Zhang L."/>
            <person name="Miao W."/>
            <person name="Zhang J."/>
            <person name="Ye Z."/>
            <person name="Miao C."/>
            <person name="Lin Z."/>
            <person name="Wang H."/>
            <person name="Zhou H."/>
            <person name="Yim W.C."/>
            <person name="Priest H.D."/>
            <person name="Zheng C."/>
            <person name="Woodhouse M."/>
            <person name="Edger P.P."/>
            <person name="Guyot R."/>
            <person name="Guo H.B."/>
            <person name="Guo H."/>
            <person name="Zheng G."/>
            <person name="Singh R."/>
            <person name="Sharma A."/>
            <person name="Min X."/>
            <person name="Zheng Y."/>
            <person name="Lee H."/>
            <person name="Gurtowski J."/>
            <person name="Sedlazeck F.J."/>
            <person name="Harkess A."/>
            <person name="McKain M.R."/>
            <person name="Liao Z."/>
            <person name="Fang J."/>
            <person name="Liu J."/>
            <person name="Zhang X."/>
            <person name="Zhang Q."/>
            <person name="Hu W."/>
            <person name="Qin Y."/>
            <person name="Wang K."/>
            <person name="Chen L.Y."/>
            <person name="Shirley N."/>
            <person name="Lin Y.R."/>
            <person name="Liu L.Y."/>
            <person name="Hernandez A.G."/>
            <person name="Wright C.L."/>
            <person name="Bulone V."/>
            <person name="Tuskan G.A."/>
            <person name="Heath K."/>
            <person name="Zee F."/>
            <person name="Moore P.H."/>
            <person name="Sunkar R."/>
            <person name="Leebens-Mack J.H."/>
            <person name="Mockler T."/>
            <person name="Bennetzen J.L."/>
            <person name="Freeling M."/>
            <person name="Sankoff D."/>
            <person name="Paterson A.H."/>
            <person name="Zhu X."/>
            <person name="Yang X."/>
            <person name="Smith J.A."/>
            <person name="Cushman J.C."/>
            <person name="Paull R.E."/>
            <person name="Yu Q."/>
        </authorList>
    </citation>
    <scope>NUCLEOTIDE SEQUENCE [LARGE SCALE GENOMIC DNA]</scope>
    <source>
        <strain evidence="2">cv. F153</strain>
    </source>
</reference>
<dbReference type="InterPro" id="IPR022709">
    <property type="entry name" value="SCAI"/>
</dbReference>
<name>A0A6P5H1J7_ANACO</name>
<dbReference type="GeneID" id="109728732"/>
<dbReference type="PANTHER" id="PTHR21243">
    <property type="entry name" value="PROTEIN SCAI"/>
    <property type="match status" value="1"/>
</dbReference>
<dbReference type="RefSeq" id="XP_020114826.1">
    <property type="nucleotide sequence ID" value="XM_020259237.1"/>
</dbReference>
<feature type="region of interest" description="Disordered" evidence="1">
    <location>
        <begin position="355"/>
        <end position="375"/>
    </location>
</feature>
<keyword evidence="2" id="KW-1185">Reference proteome</keyword>
<proteinExistence type="predicted"/>
<feature type="compositionally biased region" description="Low complexity" evidence="1">
    <location>
        <begin position="356"/>
        <end position="372"/>
    </location>
</feature>